<name>A0ABV6VAN6_9ACTN</name>
<sequence>MAVSGGAASGGAGGGVVREWGGAVLALAGVADPVARATAAGALLCLLSWAAWWLSGWEAAQRRRDRLFPRRAPQREKRDGGWARLRHGGPWRLGPWSGTRPPPELLLLPLGLLAAWPTHSPLVAALAAGAVVPAIRLRRRRRATRVRERRRTAVVALCAALAGELRTGATPHQAVEMAAVEFTGPAAGPAASGPPVLDCTVLLAAVRYGGGVPEAFRALAELPGAEGAAGIAACWQVASSSGAGLAAGLDRVAEGLRAQRALQESVRAELAGPRSTAGLLALLPVFGLLLGAALGADPLRMLLHTPSGLLCLLFGTALEWAGLAWTGRIARGAEAAA</sequence>
<comment type="caution">
    <text evidence="1">The sequence shown here is derived from an EMBL/GenBank/DDBJ whole genome shotgun (WGS) entry which is preliminary data.</text>
</comment>
<dbReference type="Proteomes" id="UP001592582">
    <property type="component" value="Unassembled WGS sequence"/>
</dbReference>
<reference evidence="1 2" key="1">
    <citation type="submission" date="2024-09" db="EMBL/GenBank/DDBJ databases">
        <authorList>
            <person name="Lee S.D."/>
        </authorList>
    </citation>
    <scope>NUCLEOTIDE SEQUENCE [LARGE SCALE GENOMIC DNA]</scope>
    <source>
        <strain evidence="1 2">N1-1</strain>
    </source>
</reference>
<dbReference type="Pfam" id="PF00482">
    <property type="entry name" value="T2SSF"/>
    <property type="match status" value="1"/>
</dbReference>
<dbReference type="EMBL" id="JBHEZX010000006">
    <property type="protein sequence ID" value="MFC1410778.1"/>
    <property type="molecule type" value="Genomic_DNA"/>
</dbReference>
<accession>A0ABV6VAN6</accession>
<gene>
    <name evidence="1" type="ORF">ACEZDG_16050</name>
</gene>
<evidence type="ECO:0000313" key="2">
    <source>
        <dbReference type="Proteomes" id="UP001592582"/>
    </source>
</evidence>
<dbReference type="PANTHER" id="PTHR35007">
    <property type="entry name" value="INTEGRAL MEMBRANE PROTEIN-RELATED"/>
    <property type="match status" value="1"/>
</dbReference>
<organism evidence="1 2">
    <name type="scientific">Streptacidiphilus alkalitolerans</name>
    <dbReference type="NCBI Taxonomy" id="3342712"/>
    <lineage>
        <taxon>Bacteria</taxon>
        <taxon>Bacillati</taxon>
        <taxon>Actinomycetota</taxon>
        <taxon>Actinomycetes</taxon>
        <taxon>Kitasatosporales</taxon>
        <taxon>Streptomycetaceae</taxon>
        <taxon>Streptacidiphilus</taxon>
    </lineage>
</organism>
<keyword evidence="2" id="KW-1185">Reference proteome</keyword>
<protein>
    <submittedName>
        <fullName evidence="1">Type II secretion system F family protein</fullName>
    </submittedName>
</protein>
<dbReference type="InterPro" id="IPR018076">
    <property type="entry name" value="T2SS_GspF_dom"/>
</dbReference>
<proteinExistence type="predicted"/>
<dbReference type="PANTHER" id="PTHR35007:SF4">
    <property type="entry name" value="CONSERVED TRANSMEMBRANE PROTEIN-RELATED"/>
    <property type="match status" value="1"/>
</dbReference>
<evidence type="ECO:0000313" key="1">
    <source>
        <dbReference type="EMBL" id="MFC1410778.1"/>
    </source>
</evidence>